<evidence type="ECO:0000313" key="2">
    <source>
        <dbReference type="Proteomes" id="UP000007799"/>
    </source>
</evidence>
<name>F2U1H5_SALR5</name>
<protein>
    <submittedName>
        <fullName evidence="1">Uncharacterized protein</fullName>
    </submittedName>
</protein>
<dbReference type="EMBL" id="GL832959">
    <property type="protein sequence ID" value="EGD81477.1"/>
    <property type="molecule type" value="Genomic_DNA"/>
</dbReference>
<dbReference type="RefSeq" id="XP_004996681.1">
    <property type="nucleotide sequence ID" value="XM_004996624.1"/>
</dbReference>
<dbReference type="GeneID" id="16077275"/>
<evidence type="ECO:0000313" key="1">
    <source>
        <dbReference type="EMBL" id="EGD81477.1"/>
    </source>
</evidence>
<dbReference type="Proteomes" id="UP000007799">
    <property type="component" value="Unassembled WGS sequence"/>
</dbReference>
<proteinExistence type="predicted"/>
<organism evidence="1 2">
    <name type="scientific">Salpingoeca rosetta (strain ATCC 50818 / BSB-021)</name>
    <dbReference type="NCBI Taxonomy" id="946362"/>
    <lineage>
        <taxon>Eukaryota</taxon>
        <taxon>Choanoflagellata</taxon>
        <taxon>Craspedida</taxon>
        <taxon>Salpingoecidae</taxon>
        <taxon>Salpingoeca</taxon>
    </lineage>
</organism>
<dbReference type="AlphaFoldDB" id="F2U1H5"/>
<dbReference type="KEGG" id="sre:PTSG_02195"/>
<dbReference type="InParanoid" id="F2U1H5"/>
<sequence length="161" mass="17595">MAEALTDEQACERIAELVVGLRDATSEGDGQDCRLLKTDVSELLQEANNDTEAVLRALLFDGQAPDLEERLVQEDLSEVSAQDCARGMVYYDEEDNQPENSEAIVASRIAEVLDVLRAVSIDGKGYNFAYATDVAMYTYGFLTISRSGTGIGWACPDAVWT</sequence>
<gene>
    <name evidence="1" type="ORF">PTSG_02195</name>
</gene>
<keyword evidence="2" id="KW-1185">Reference proteome</keyword>
<accession>F2U1H5</accession>
<reference evidence="1" key="1">
    <citation type="submission" date="2009-08" db="EMBL/GenBank/DDBJ databases">
        <title>Annotation of Salpingoeca rosetta.</title>
        <authorList>
            <consortium name="The Broad Institute Genome Sequencing Platform"/>
            <person name="Russ C."/>
            <person name="Cuomo C."/>
            <person name="Burger G."/>
            <person name="Gray M.W."/>
            <person name="Holland P.W.H."/>
            <person name="King N."/>
            <person name="Lang F.B.F."/>
            <person name="Roger A.J."/>
            <person name="Ruiz-Trillo I."/>
            <person name="Young S.K."/>
            <person name="Zeng Q."/>
            <person name="Gargeya S."/>
            <person name="Alvarado L."/>
            <person name="Berlin A."/>
            <person name="Chapman S.B."/>
            <person name="Chen Z."/>
            <person name="Freedman E."/>
            <person name="Gellesch M."/>
            <person name="Goldberg J."/>
            <person name="Griggs A."/>
            <person name="Gujja S."/>
            <person name="Heilman E."/>
            <person name="Heiman D."/>
            <person name="Howarth C."/>
            <person name="Mehta T."/>
            <person name="Neiman D."/>
            <person name="Pearson M."/>
            <person name="Roberts A."/>
            <person name="Saif S."/>
            <person name="Shea T."/>
            <person name="Shenoy N."/>
            <person name="Sisk P."/>
            <person name="Stolte C."/>
            <person name="Sykes S."/>
            <person name="White J."/>
            <person name="Yandava C."/>
            <person name="Haas B."/>
            <person name="Nusbaum C."/>
            <person name="Birren B."/>
        </authorList>
    </citation>
    <scope>NUCLEOTIDE SEQUENCE</scope>
    <source>
        <strain evidence="1">ATCC 50818</strain>
    </source>
</reference>